<dbReference type="RefSeq" id="WP_379965202.1">
    <property type="nucleotide sequence ID" value="NZ_JBHSGT010000043.1"/>
</dbReference>
<dbReference type="SUPFAM" id="SSF53474">
    <property type="entry name" value="alpha/beta-Hydrolases"/>
    <property type="match status" value="1"/>
</dbReference>
<dbReference type="InterPro" id="IPR013094">
    <property type="entry name" value="AB_hydrolase_3"/>
</dbReference>
<keyword evidence="2" id="KW-0378">Hydrolase</keyword>
<dbReference type="InterPro" id="IPR050466">
    <property type="entry name" value="Carboxylest/Gibb_receptor"/>
</dbReference>
<dbReference type="PANTHER" id="PTHR23024:SF24">
    <property type="entry name" value="ALPHA_BETA HYDROLASE FOLD-3 DOMAIN-CONTAINING PROTEIN"/>
    <property type="match status" value="1"/>
</dbReference>
<dbReference type="Pfam" id="PF07859">
    <property type="entry name" value="Abhydrolase_3"/>
    <property type="match status" value="1"/>
</dbReference>
<dbReference type="InterPro" id="IPR029058">
    <property type="entry name" value="AB_hydrolase_fold"/>
</dbReference>
<proteinExistence type="predicted"/>
<name>A0ABV9M3G2_9ENTE</name>
<dbReference type="Gene3D" id="3.40.50.1820">
    <property type="entry name" value="alpha/beta hydrolase"/>
    <property type="match status" value="1"/>
</dbReference>
<accession>A0ABV9M3G2</accession>
<dbReference type="GO" id="GO:0016787">
    <property type="term" value="F:hydrolase activity"/>
    <property type="evidence" value="ECO:0007669"/>
    <property type="project" value="UniProtKB-KW"/>
</dbReference>
<comment type="caution">
    <text evidence="2">The sequence shown here is derived from an EMBL/GenBank/DDBJ whole genome shotgun (WGS) entry which is preliminary data.</text>
</comment>
<evidence type="ECO:0000259" key="1">
    <source>
        <dbReference type="Pfam" id="PF07859"/>
    </source>
</evidence>
<organism evidence="2 3">
    <name type="scientific">Enterococcus eurekensis</name>
    <dbReference type="NCBI Taxonomy" id="1159753"/>
    <lineage>
        <taxon>Bacteria</taxon>
        <taxon>Bacillati</taxon>
        <taxon>Bacillota</taxon>
        <taxon>Bacilli</taxon>
        <taxon>Lactobacillales</taxon>
        <taxon>Enterococcaceae</taxon>
        <taxon>Enterococcus</taxon>
    </lineage>
</organism>
<dbReference type="EMBL" id="JBHSGT010000043">
    <property type="protein sequence ID" value="MFC4710362.1"/>
    <property type="molecule type" value="Genomic_DNA"/>
</dbReference>
<reference evidence="3" key="1">
    <citation type="journal article" date="2019" name="Int. J. Syst. Evol. Microbiol.">
        <title>The Global Catalogue of Microorganisms (GCM) 10K type strain sequencing project: providing services to taxonomists for standard genome sequencing and annotation.</title>
        <authorList>
            <consortium name="The Broad Institute Genomics Platform"/>
            <consortium name="The Broad Institute Genome Sequencing Center for Infectious Disease"/>
            <person name="Wu L."/>
            <person name="Ma J."/>
        </authorList>
    </citation>
    <scope>NUCLEOTIDE SEQUENCE [LARGE SCALE GENOMIC DNA]</scope>
    <source>
        <strain evidence="3">CGMCC 1.19061</strain>
    </source>
</reference>
<dbReference type="PANTHER" id="PTHR23024">
    <property type="entry name" value="ARYLACETAMIDE DEACETYLASE"/>
    <property type="match status" value="1"/>
</dbReference>
<sequence length="277" mass="31708">MFKKKISQILTDTIPTIEATIYTSENISKNPIIYLHGGGLVFGQRDDLPEAYLTLLTDTGHPVITLDYLLAPEVKLPLILKTLKKTLESIILQLPDWRFSSDYHLMGRSAGGYLAYLLTKEGFKPKNMILFYSYYTLEVPNFRQPSPAYLKFPRVEPMDLEALIEAQPIVAGEMTKRYPIYLSGRQFGNWLPRILPSLRDIPTYSLTEENLQQLPPTILIHSTDDSDIPYDLSATAANFIPQNKFLTIIGSEHDFDRQVSEETLDIYRQVIDFIEEN</sequence>
<evidence type="ECO:0000313" key="3">
    <source>
        <dbReference type="Proteomes" id="UP001596026"/>
    </source>
</evidence>
<evidence type="ECO:0000313" key="2">
    <source>
        <dbReference type="EMBL" id="MFC4710362.1"/>
    </source>
</evidence>
<feature type="domain" description="Alpha/beta hydrolase fold-3" evidence="1">
    <location>
        <begin position="32"/>
        <end position="137"/>
    </location>
</feature>
<keyword evidence="3" id="KW-1185">Reference proteome</keyword>
<gene>
    <name evidence="2" type="ORF">ACFO3L_06985</name>
</gene>
<dbReference type="Proteomes" id="UP001596026">
    <property type="component" value="Unassembled WGS sequence"/>
</dbReference>
<protein>
    <submittedName>
        <fullName evidence="2">Alpha/beta hydrolase fold domain-containing protein</fullName>
    </submittedName>
</protein>